<dbReference type="EMBL" id="FXTN01000009">
    <property type="protein sequence ID" value="SMO89036.1"/>
    <property type="molecule type" value="Genomic_DNA"/>
</dbReference>
<keyword evidence="2" id="KW-1185">Reference proteome</keyword>
<reference evidence="1 2" key="1">
    <citation type="submission" date="2017-05" db="EMBL/GenBank/DDBJ databases">
        <authorList>
            <person name="Varghese N."/>
            <person name="Submissions S."/>
        </authorList>
    </citation>
    <scope>NUCLEOTIDE SEQUENCE [LARGE SCALE GENOMIC DNA]</scope>
    <source>
        <strain evidence="1 2">DSM 19036</strain>
    </source>
</reference>
<protein>
    <submittedName>
        <fullName evidence="1">Uncharacterized protein</fullName>
    </submittedName>
</protein>
<accession>A0A521EYX2</accession>
<organism evidence="1 2">
    <name type="scientific">Pedobacter westerhofensis</name>
    <dbReference type="NCBI Taxonomy" id="425512"/>
    <lineage>
        <taxon>Bacteria</taxon>
        <taxon>Pseudomonadati</taxon>
        <taxon>Bacteroidota</taxon>
        <taxon>Sphingobacteriia</taxon>
        <taxon>Sphingobacteriales</taxon>
        <taxon>Sphingobacteriaceae</taxon>
        <taxon>Pedobacter</taxon>
    </lineage>
</organism>
<dbReference type="AlphaFoldDB" id="A0A521EYX2"/>
<gene>
    <name evidence="1" type="ORF">SAMN06265348_109315</name>
</gene>
<dbReference type="Proteomes" id="UP000320300">
    <property type="component" value="Unassembled WGS sequence"/>
</dbReference>
<evidence type="ECO:0000313" key="2">
    <source>
        <dbReference type="Proteomes" id="UP000320300"/>
    </source>
</evidence>
<proteinExistence type="predicted"/>
<dbReference type="RefSeq" id="WP_142529713.1">
    <property type="nucleotide sequence ID" value="NZ_CBCSJO010000009.1"/>
</dbReference>
<name>A0A521EYX2_9SPHI</name>
<sequence length="71" mass="7818">MSEQNVEQPSKNNEPVHIHIQSLISESMKLSARIIAKLEGGDANEIYVKALNDALQNTTELLGAEFIPDRG</sequence>
<evidence type="ECO:0000313" key="1">
    <source>
        <dbReference type="EMBL" id="SMO89036.1"/>
    </source>
</evidence>